<evidence type="ECO:0000313" key="3">
    <source>
        <dbReference type="Proteomes" id="UP000288216"/>
    </source>
</evidence>
<accession>A0A401PRR8</accession>
<feature type="non-terminal residue" evidence="2">
    <location>
        <position position="1"/>
    </location>
</feature>
<dbReference type="SUPFAM" id="SSF48726">
    <property type="entry name" value="Immunoglobulin"/>
    <property type="match status" value="1"/>
</dbReference>
<sequence>SAADRRSLPIPTELYSPITSDEEYLSPLEEPVDFTYKGKQALRLPETCEQQCVYEPQSVIATHFKAPPSFQVPLNDQVAVEGQNISLTVCVLGEPKPIIYW</sequence>
<dbReference type="Gene3D" id="2.60.40.10">
    <property type="entry name" value="Immunoglobulins"/>
    <property type="match status" value="1"/>
</dbReference>
<dbReference type="EMBL" id="BFAA01016436">
    <property type="protein sequence ID" value="GCB75818.1"/>
    <property type="molecule type" value="Genomic_DNA"/>
</dbReference>
<dbReference type="PROSITE" id="PS50835">
    <property type="entry name" value="IG_LIKE"/>
    <property type="match status" value="1"/>
</dbReference>
<dbReference type="OrthoDB" id="2570713at2759"/>
<protein>
    <recommendedName>
        <fullName evidence="1">Ig-like domain-containing protein</fullName>
    </recommendedName>
</protein>
<gene>
    <name evidence="2" type="ORF">scyTo_0020402</name>
</gene>
<name>A0A401PRR8_SCYTO</name>
<dbReference type="InterPro" id="IPR036179">
    <property type="entry name" value="Ig-like_dom_sf"/>
</dbReference>
<dbReference type="InterPro" id="IPR007110">
    <property type="entry name" value="Ig-like_dom"/>
</dbReference>
<dbReference type="InterPro" id="IPR013783">
    <property type="entry name" value="Ig-like_fold"/>
</dbReference>
<dbReference type="STRING" id="75743.A0A401PRR8"/>
<dbReference type="AlphaFoldDB" id="A0A401PRR8"/>
<evidence type="ECO:0000259" key="1">
    <source>
        <dbReference type="PROSITE" id="PS50835"/>
    </source>
</evidence>
<evidence type="ECO:0000313" key="2">
    <source>
        <dbReference type="EMBL" id="GCB75818.1"/>
    </source>
</evidence>
<proteinExistence type="predicted"/>
<comment type="caution">
    <text evidence="2">The sequence shown here is derived from an EMBL/GenBank/DDBJ whole genome shotgun (WGS) entry which is preliminary data.</text>
</comment>
<organism evidence="2 3">
    <name type="scientific">Scyliorhinus torazame</name>
    <name type="common">Cloudy catshark</name>
    <name type="synonym">Catulus torazame</name>
    <dbReference type="NCBI Taxonomy" id="75743"/>
    <lineage>
        <taxon>Eukaryota</taxon>
        <taxon>Metazoa</taxon>
        <taxon>Chordata</taxon>
        <taxon>Craniata</taxon>
        <taxon>Vertebrata</taxon>
        <taxon>Chondrichthyes</taxon>
        <taxon>Elasmobranchii</taxon>
        <taxon>Galeomorphii</taxon>
        <taxon>Galeoidea</taxon>
        <taxon>Carcharhiniformes</taxon>
        <taxon>Scyliorhinidae</taxon>
        <taxon>Scyliorhinus</taxon>
    </lineage>
</organism>
<reference evidence="2 3" key="1">
    <citation type="journal article" date="2018" name="Nat. Ecol. Evol.">
        <title>Shark genomes provide insights into elasmobranch evolution and the origin of vertebrates.</title>
        <authorList>
            <person name="Hara Y"/>
            <person name="Yamaguchi K"/>
            <person name="Onimaru K"/>
            <person name="Kadota M"/>
            <person name="Koyanagi M"/>
            <person name="Keeley SD"/>
            <person name="Tatsumi K"/>
            <person name="Tanaka K"/>
            <person name="Motone F"/>
            <person name="Kageyama Y"/>
            <person name="Nozu R"/>
            <person name="Adachi N"/>
            <person name="Nishimura O"/>
            <person name="Nakagawa R"/>
            <person name="Tanegashima C"/>
            <person name="Kiyatake I"/>
            <person name="Matsumoto R"/>
            <person name="Murakumo K"/>
            <person name="Nishida K"/>
            <person name="Terakita A"/>
            <person name="Kuratani S"/>
            <person name="Sato K"/>
            <person name="Hyodo S Kuraku.S."/>
        </authorList>
    </citation>
    <scope>NUCLEOTIDE SEQUENCE [LARGE SCALE GENOMIC DNA]</scope>
</reference>
<keyword evidence="3" id="KW-1185">Reference proteome</keyword>
<dbReference type="Proteomes" id="UP000288216">
    <property type="component" value="Unassembled WGS sequence"/>
</dbReference>
<feature type="domain" description="Ig-like" evidence="1">
    <location>
        <begin position="67"/>
        <end position="101"/>
    </location>
</feature>